<dbReference type="Proteomes" id="UP000805614">
    <property type="component" value="Unassembled WGS sequence"/>
</dbReference>
<evidence type="ECO:0000256" key="1">
    <source>
        <dbReference type="ARBA" id="ARBA00022450"/>
    </source>
</evidence>
<gene>
    <name evidence="5" type="ORF">HKK74_36845</name>
</gene>
<keyword evidence="6" id="KW-1185">Reference proteome</keyword>
<keyword evidence="2" id="KW-0597">Phosphoprotein</keyword>
<keyword evidence="3" id="KW-0812">Transmembrane</keyword>
<dbReference type="EMBL" id="JABVEC010000054">
    <property type="protein sequence ID" value="MBC6471019.1"/>
    <property type="molecule type" value="Genomic_DNA"/>
</dbReference>
<keyword evidence="3" id="KW-0472">Membrane</keyword>
<accession>A0ABR7M1M8</accession>
<proteinExistence type="predicted"/>
<dbReference type="RefSeq" id="WP_187248059.1">
    <property type="nucleotide sequence ID" value="NZ_BAAAOK010000001.1"/>
</dbReference>
<reference evidence="5 6" key="1">
    <citation type="submission" date="2020-06" db="EMBL/GenBank/DDBJ databases">
        <title>Actinomadura xiongansis sp. nov., isolated from soil of Baiyangdian.</title>
        <authorList>
            <person name="Zhang X."/>
        </authorList>
    </citation>
    <scope>NUCLEOTIDE SEQUENCE [LARGE SCALE GENOMIC DNA]</scope>
    <source>
        <strain evidence="5 6">HBUM206468</strain>
    </source>
</reference>
<comment type="caution">
    <text evidence="5">The sequence shown here is derived from an EMBL/GenBank/DDBJ whole genome shotgun (WGS) entry which is preliminary data.</text>
</comment>
<keyword evidence="3" id="KW-1133">Transmembrane helix</keyword>
<dbReference type="Pfam" id="PF13193">
    <property type="entry name" value="AMP-binding_C"/>
    <property type="match status" value="1"/>
</dbReference>
<evidence type="ECO:0000256" key="2">
    <source>
        <dbReference type="ARBA" id="ARBA00022553"/>
    </source>
</evidence>
<protein>
    <recommendedName>
        <fullName evidence="4">AMP-binding enzyme C-terminal domain-containing protein</fullName>
    </recommendedName>
</protein>
<dbReference type="SUPFAM" id="SSF56801">
    <property type="entry name" value="Acetyl-CoA synthetase-like"/>
    <property type="match status" value="1"/>
</dbReference>
<sequence>MAYDDVEAELRRHPKVRDCVVTRIRTGSRKNTLVAYVVTTGRADPAEIRAFLSGPRLRPNRMPRAVIPVDSLPRTSSDEVDREGLPLPVLPGRAAGGKGALPDLGDASLGVVMLLLAGFIALVAFLMTDAFWPGSTDLSAVPQPWAGLFTGLYVAECLSFGLGIGFLFLGRRRLTRLGRPPWLTTLAHLSIVWLLVAWWPQDNFYRLAAKTDWDRQAALVYGFNITLMIAAAVLVAFAIREHRAD</sequence>
<feature type="transmembrane region" description="Helical" evidence="3">
    <location>
        <begin position="181"/>
        <end position="199"/>
    </location>
</feature>
<feature type="domain" description="AMP-binding enzyme C-terminal" evidence="4">
    <location>
        <begin position="6"/>
        <end position="77"/>
    </location>
</feature>
<dbReference type="PANTHER" id="PTHR44845">
    <property type="entry name" value="CARRIER DOMAIN-CONTAINING PROTEIN"/>
    <property type="match status" value="1"/>
</dbReference>
<evidence type="ECO:0000259" key="4">
    <source>
        <dbReference type="Pfam" id="PF13193"/>
    </source>
</evidence>
<feature type="transmembrane region" description="Helical" evidence="3">
    <location>
        <begin position="107"/>
        <end position="127"/>
    </location>
</feature>
<feature type="transmembrane region" description="Helical" evidence="3">
    <location>
        <begin position="147"/>
        <end position="169"/>
    </location>
</feature>
<evidence type="ECO:0000313" key="6">
    <source>
        <dbReference type="Proteomes" id="UP000805614"/>
    </source>
</evidence>
<dbReference type="InterPro" id="IPR045851">
    <property type="entry name" value="AMP-bd_C_sf"/>
</dbReference>
<keyword evidence="1" id="KW-0596">Phosphopantetheine</keyword>
<dbReference type="PANTHER" id="PTHR44845:SF6">
    <property type="entry name" value="BETA-ALANINE-ACTIVATING ENZYME"/>
    <property type="match status" value="1"/>
</dbReference>
<evidence type="ECO:0000313" key="5">
    <source>
        <dbReference type="EMBL" id="MBC6471019.1"/>
    </source>
</evidence>
<dbReference type="Gene3D" id="3.30.300.30">
    <property type="match status" value="1"/>
</dbReference>
<organism evidence="5 6">
    <name type="scientific">Actinomadura alba</name>
    <dbReference type="NCBI Taxonomy" id="406431"/>
    <lineage>
        <taxon>Bacteria</taxon>
        <taxon>Bacillati</taxon>
        <taxon>Actinomycetota</taxon>
        <taxon>Actinomycetes</taxon>
        <taxon>Streptosporangiales</taxon>
        <taxon>Thermomonosporaceae</taxon>
        <taxon>Actinomadura</taxon>
    </lineage>
</organism>
<dbReference type="InterPro" id="IPR025110">
    <property type="entry name" value="AMP-bd_C"/>
</dbReference>
<feature type="transmembrane region" description="Helical" evidence="3">
    <location>
        <begin position="219"/>
        <end position="239"/>
    </location>
</feature>
<name>A0ABR7M1M8_9ACTN</name>
<evidence type="ECO:0000256" key="3">
    <source>
        <dbReference type="SAM" id="Phobius"/>
    </source>
</evidence>